<keyword evidence="3" id="KW-0479">Metal-binding</keyword>
<dbReference type="GO" id="GO:0016567">
    <property type="term" value="P:protein ubiquitination"/>
    <property type="evidence" value="ECO:0000318"/>
    <property type="project" value="GO_Central"/>
</dbReference>
<dbReference type="InterPro" id="IPR013083">
    <property type="entry name" value="Znf_RING/FYVE/PHD"/>
</dbReference>
<dbReference type="Proteomes" id="UP000091857">
    <property type="component" value="Chromosome 3"/>
</dbReference>
<keyword evidence="9" id="KW-1185">Reference proteome</keyword>
<organism evidence="8 9">
    <name type="scientific">Manihot esculenta</name>
    <name type="common">Cassava</name>
    <name type="synonym">Jatropha manihot</name>
    <dbReference type="NCBI Taxonomy" id="3983"/>
    <lineage>
        <taxon>Eukaryota</taxon>
        <taxon>Viridiplantae</taxon>
        <taxon>Streptophyta</taxon>
        <taxon>Embryophyta</taxon>
        <taxon>Tracheophyta</taxon>
        <taxon>Spermatophyta</taxon>
        <taxon>Magnoliopsida</taxon>
        <taxon>eudicotyledons</taxon>
        <taxon>Gunneridae</taxon>
        <taxon>Pentapetalae</taxon>
        <taxon>rosids</taxon>
        <taxon>fabids</taxon>
        <taxon>Malpighiales</taxon>
        <taxon>Euphorbiaceae</taxon>
        <taxon>Crotonoideae</taxon>
        <taxon>Manihoteae</taxon>
        <taxon>Manihot</taxon>
    </lineage>
</organism>
<evidence type="ECO:0000313" key="9">
    <source>
        <dbReference type="Proteomes" id="UP000091857"/>
    </source>
</evidence>
<dbReference type="SMART" id="SM00184">
    <property type="entry name" value="RING"/>
    <property type="match status" value="1"/>
</dbReference>
<evidence type="ECO:0000256" key="1">
    <source>
        <dbReference type="ARBA" id="ARBA00000900"/>
    </source>
</evidence>
<keyword evidence="5" id="KW-0862">Zinc</keyword>
<dbReference type="OMA" id="NTNDHDY"/>
<feature type="domain" description="RING-type" evidence="7">
    <location>
        <begin position="279"/>
        <end position="320"/>
    </location>
</feature>
<dbReference type="GO" id="GO:0061630">
    <property type="term" value="F:ubiquitin protein ligase activity"/>
    <property type="evidence" value="ECO:0000318"/>
    <property type="project" value="GO_Central"/>
</dbReference>
<evidence type="ECO:0000256" key="4">
    <source>
        <dbReference type="ARBA" id="ARBA00022771"/>
    </source>
</evidence>
<reference evidence="9" key="1">
    <citation type="journal article" date="2016" name="Nat. Biotechnol.">
        <title>Sequencing wild and cultivated cassava and related species reveals extensive interspecific hybridization and genetic diversity.</title>
        <authorList>
            <person name="Bredeson J.V."/>
            <person name="Lyons J.B."/>
            <person name="Prochnik S.E."/>
            <person name="Wu G.A."/>
            <person name="Ha C.M."/>
            <person name="Edsinger-Gonzales E."/>
            <person name="Grimwood J."/>
            <person name="Schmutz J."/>
            <person name="Rabbi I.Y."/>
            <person name="Egesi C."/>
            <person name="Nauluvula P."/>
            <person name="Lebot V."/>
            <person name="Ndunguru J."/>
            <person name="Mkamilo G."/>
            <person name="Bart R.S."/>
            <person name="Setter T.L."/>
            <person name="Gleadow R.M."/>
            <person name="Kulakow P."/>
            <person name="Ferguson M.E."/>
            <person name="Rounsley S."/>
            <person name="Rokhsar D.S."/>
        </authorList>
    </citation>
    <scope>NUCLEOTIDE SEQUENCE [LARGE SCALE GENOMIC DNA]</scope>
    <source>
        <strain evidence="9">cv. AM560-2</strain>
    </source>
</reference>
<comment type="caution">
    <text evidence="8">The sequence shown here is derived from an EMBL/GenBank/DDBJ whole genome shotgun (WGS) entry which is preliminary data.</text>
</comment>
<dbReference type="AlphaFoldDB" id="A0A2C9W7Q0"/>
<evidence type="ECO:0000313" key="8">
    <source>
        <dbReference type="EMBL" id="OAY55419.1"/>
    </source>
</evidence>
<evidence type="ECO:0000256" key="3">
    <source>
        <dbReference type="ARBA" id="ARBA00022723"/>
    </source>
</evidence>
<evidence type="ECO:0000256" key="5">
    <source>
        <dbReference type="ARBA" id="ARBA00022833"/>
    </source>
</evidence>
<name>A0A2C9W7Q0_MANES</name>
<dbReference type="CDD" id="cd16454">
    <property type="entry name" value="RING-H2_PA-TM-RING"/>
    <property type="match status" value="1"/>
</dbReference>
<dbReference type="Gramene" id="Manes.03G152500.1.v8.1">
    <property type="protein sequence ID" value="Manes.03G152500.1.v8.1.CDS.1"/>
    <property type="gene ID" value="Manes.03G152500.v8.1"/>
</dbReference>
<dbReference type="GO" id="GO:0005737">
    <property type="term" value="C:cytoplasm"/>
    <property type="evidence" value="ECO:0000318"/>
    <property type="project" value="GO_Central"/>
</dbReference>
<keyword evidence="4 6" id="KW-0863">Zinc-finger</keyword>
<dbReference type="Pfam" id="PF13639">
    <property type="entry name" value="zf-RING_2"/>
    <property type="match status" value="1"/>
</dbReference>
<evidence type="ECO:0000256" key="6">
    <source>
        <dbReference type="PROSITE-ProRule" id="PRU00175"/>
    </source>
</evidence>
<proteinExistence type="predicted"/>
<accession>A0A2C9W7Q0</accession>
<protein>
    <recommendedName>
        <fullName evidence="2">RING-type E3 ubiquitin transferase</fullName>
        <ecNumber evidence="2">2.3.2.27</ecNumber>
    </recommendedName>
</protein>
<dbReference type="Gene3D" id="3.30.40.10">
    <property type="entry name" value="Zinc/RING finger domain, C3HC4 (zinc finger)"/>
    <property type="match status" value="1"/>
</dbReference>
<gene>
    <name evidence="8" type="ORF">MANES_03G152500v8</name>
</gene>
<dbReference type="PANTHER" id="PTHR15710">
    <property type="entry name" value="E3 UBIQUITIN-PROTEIN LIGASE PRAJA"/>
    <property type="match status" value="1"/>
</dbReference>
<dbReference type="SUPFAM" id="SSF57850">
    <property type="entry name" value="RING/U-box"/>
    <property type="match status" value="1"/>
</dbReference>
<dbReference type="PANTHER" id="PTHR15710:SF231">
    <property type="entry name" value="RING-TYPE DOMAIN-CONTAINING PROTEIN"/>
    <property type="match status" value="1"/>
</dbReference>
<dbReference type="PROSITE" id="PS50089">
    <property type="entry name" value="ZF_RING_2"/>
    <property type="match status" value="1"/>
</dbReference>
<evidence type="ECO:0000256" key="2">
    <source>
        <dbReference type="ARBA" id="ARBA00012483"/>
    </source>
</evidence>
<evidence type="ECO:0000259" key="7">
    <source>
        <dbReference type="PROSITE" id="PS50089"/>
    </source>
</evidence>
<sequence length="324" mass="36967">MAPSSVCNSDYHVNVSAWEIGDPIQDETLSSSNLFITSKIELSYHSDATSTIITGHKRKSIFTTPTKLMPRKITAHETQHTFRFPCDSFTSTHGSKTITSMVSDMNIPFLLENIQWRQHVCEPWIVLENRDELLNKILDLALHAIEGFEKASRKEFKLYIHIEKKIILPQQEYEAMANSREDEERAKRIKAAAIPEVIGYQFSSGRLLSRTELLERLSRILKEKNEVVELSSLASLADQVSQTFMRIQKRGRSSLASSVTKAVEYVRVKGSDVESMGRCSICIQEVELRSYVSRLPCSHMFHRDCIGEWLTTSHLCPLCRLSLD</sequence>
<dbReference type="EMBL" id="CM004389">
    <property type="protein sequence ID" value="OAY55419.1"/>
    <property type="molecule type" value="Genomic_DNA"/>
</dbReference>
<dbReference type="GO" id="GO:0008270">
    <property type="term" value="F:zinc ion binding"/>
    <property type="evidence" value="ECO:0007669"/>
    <property type="project" value="UniProtKB-KW"/>
</dbReference>
<dbReference type="EC" id="2.3.2.27" evidence="2"/>
<dbReference type="InterPro" id="IPR001841">
    <property type="entry name" value="Znf_RING"/>
</dbReference>
<comment type="catalytic activity">
    <reaction evidence="1">
        <text>S-ubiquitinyl-[E2 ubiquitin-conjugating enzyme]-L-cysteine + [acceptor protein]-L-lysine = [E2 ubiquitin-conjugating enzyme]-L-cysteine + N(6)-ubiquitinyl-[acceptor protein]-L-lysine.</text>
        <dbReference type="EC" id="2.3.2.27"/>
    </reaction>
</comment>